<feature type="region of interest" description="Disordered" evidence="2">
    <location>
        <begin position="114"/>
        <end position="148"/>
    </location>
</feature>
<keyword evidence="1" id="KW-0723">Serine/threonine-protein kinase</keyword>
<dbReference type="PANTHER" id="PTHR35526">
    <property type="entry name" value="ANTI-SIGMA-F FACTOR RSBW-RELATED"/>
    <property type="match status" value="1"/>
</dbReference>
<dbReference type="Gene3D" id="3.30.565.10">
    <property type="entry name" value="Histidine kinase-like ATPase, C-terminal domain"/>
    <property type="match status" value="1"/>
</dbReference>
<dbReference type="PANTHER" id="PTHR35526:SF3">
    <property type="entry name" value="ANTI-SIGMA-F FACTOR RSBW"/>
    <property type="match status" value="1"/>
</dbReference>
<keyword evidence="5" id="KW-1185">Reference proteome</keyword>
<gene>
    <name evidence="4" type="ORF">Sxan_60860</name>
</gene>
<reference evidence="4" key="1">
    <citation type="submission" date="2020-09" db="EMBL/GenBank/DDBJ databases">
        <title>Whole genome shotgun sequence of Streptomyces xanthophaeus NBRC 12829.</title>
        <authorList>
            <person name="Komaki H."/>
            <person name="Tamura T."/>
        </authorList>
    </citation>
    <scope>NUCLEOTIDE SEQUENCE</scope>
    <source>
        <strain evidence="4">NBRC 12829</strain>
    </source>
</reference>
<proteinExistence type="predicted"/>
<dbReference type="SUPFAM" id="SSF55874">
    <property type="entry name" value="ATPase domain of HSP90 chaperone/DNA topoisomerase II/histidine kinase"/>
    <property type="match status" value="1"/>
</dbReference>
<dbReference type="AlphaFoldDB" id="A0A919H1E8"/>
<evidence type="ECO:0000259" key="3">
    <source>
        <dbReference type="Pfam" id="PF13581"/>
    </source>
</evidence>
<dbReference type="InterPro" id="IPR003594">
    <property type="entry name" value="HATPase_dom"/>
</dbReference>
<feature type="domain" description="Histidine kinase/HSP90-like ATPase" evidence="3">
    <location>
        <begin position="25"/>
        <end position="128"/>
    </location>
</feature>
<dbReference type="InterPro" id="IPR050267">
    <property type="entry name" value="Anti-sigma-factor_SerPK"/>
</dbReference>
<dbReference type="CDD" id="cd16936">
    <property type="entry name" value="HATPase_RsbW-like"/>
    <property type="match status" value="1"/>
</dbReference>
<keyword evidence="1" id="KW-0808">Transferase</keyword>
<evidence type="ECO:0000313" key="5">
    <source>
        <dbReference type="Proteomes" id="UP000600026"/>
    </source>
</evidence>
<comment type="caution">
    <text evidence="4">The sequence shown here is derived from an EMBL/GenBank/DDBJ whole genome shotgun (WGS) entry which is preliminary data.</text>
</comment>
<protein>
    <submittedName>
        <fullName evidence="4">ATPase</fullName>
    </submittedName>
</protein>
<dbReference type="InterPro" id="IPR036890">
    <property type="entry name" value="HATPase_C_sf"/>
</dbReference>
<dbReference type="Pfam" id="PF13581">
    <property type="entry name" value="HATPase_c_2"/>
    <property type="match status" value="1"/>
</dbReference>
<dbReference type="RefSeq" id="WP_031141080.1">
    <property type="nucleotide sequence ID" value="NZ_BNEE01000006.1"/>
</dbReference>
<feature type="compositionally biased region" description="Basic and acidic residues" evidence="2">
    <location>
        <begin position="77"/>
        <end position="92"/>
    </location>
</feature>
<sequence>MTEQTRRLVLGGATAGVVSRCRDFTRQALADWQWQGRPEAVEDVLLLVSEVVTNACLHAGGPRELVLRHSPERLRIEVSDDSPELPRRRPPGDRALPGGHGLIVLERLARSWGSVPSADGRPGKTVWLDVRAPDPSPPRTQRRPGQAL</sequence>
<keyword evidence="1" id="KW-0418">Kinase</keyword>
<accession>A0A919H1E8</accession>
<dbReference type="Proteomes" id="UP000600026">
    <property type="component" value="Unassembled WGS sequence"/>
</dbReference>
<dbReference type="EMBL" id="BNEE01000006">
    <property type="protein sequence ID" value="GHI88722.1"/>
    <property type="molecule type" value="Genomic_DNA"/>
</dbReference>
<organism evidence="4 5">
    <name type="scientific">Streptomyces xanthophaeus</name>
    <dbReference type="NCBI Taxonomy" id="67385"/>
    <lineage>
        <taxon>Bacteria</taxon>
        <taxon>Bacillati</taxon>
        <taxon>Actinomycetota</taxon>
        <taxon>Actinomycetes</taxon>
        <taxon>Kitasatosporales</taxon>
        <taxon>Streptomycetaceae</taxon>
        <taxon>Streptomyces</taxon>
    </lineage>
</organism>
<dbReference type="GO" id="GO:0004674">
    <property type="term" value="F:protein serine/threonine kinase activity"/>
    <property type="evidence" value="ECO:0007669"/>
    <property type="project" value="UniProtKB-KW"/>
</dbReference>
<evidence type="ECO:0000256" key="2">
    <source>
        <dbReference type="SAM" id="MobiDB-lite"/>
    </source>
</evidence>
<evidence type="ECO:0000256" key="1">
    <source>
        <dbReference type="ARBA" id="ARBA00022527"/>
    </source>
</evidence>
<name>A0A919H1E8_9ACTN</name>
<dbReference type="OrthoDB" id="3479886at2"/>
<evidence type="ECO:0000313" key="4">
    <source>
        <dbReference type="EMBL" id="GHI88722.1"/>
    </source>
</evidence>
<feature type="region of interest" description="Disordered" evidence="2">
    <location>
        <begin position="77"/>
        <end position="99"/>
    </location>
</feature>